<evidence type="ECO:0000313" key="2">
    <source>
        <dbReference type="Proteomes" id="UP001623232"/>
    </source>
</evidence>
<dbReference type="EMBL" id="CP123584">
    <property type="protein sequence ID" value="WZK90739.1"/>
    <property type="molecule type" value="Genomic_DNA"/>
</dbReference>
<evidence type="ECO:0000313" key="1">
    <source>
        <dbReference type="EMBL" id="WZK90739.1"/>
    </source>
</evidence>
<proteinExistence type="predicted"/>
<protein>
    <submittedName>
        <fullName evidence="1">Uncharacterized protein</fullName>
    </submittedName>
</protein>
<dbReference type="Proteomes" id="UP001623232">
    <property type="component" value="Chromosome"/>
</dbReference>
<reference evidence="1 2" key="1">
    <citation type="submission" date="2023-04" db="EMBL/GenBank/DDBJ databases">
        <title>Complete genome sequence of Alisedimentitalea scapharcae.</title>
        <authorList>
            <person name="Rong J.-C."/>
            <person name="Yi M.-L."/>
            <person name="Zhao Q."/>
        </authorList>
    </citation>
    <scope>NUCLEOTIDE SEQUENCE [LARGE SCALE GENOMIC DNA]</scope>
    <source>
        <strain evidence="1 2">KCTC 42119</strain>
    </source>
</reference>
<keyword evidence="2" id="KW-1185">Reference proteome</keyword>
<dbReference type="RefSeq" id="WP_406649778.1">
    <property type="nucleotide sequence ID" value="NZ_CP123584.1"/>
</dbReference>
<name>A0ABZ2XXA6_9RHOB</name>
<organism evidence="1 2">
    <name type="scientific">Aliisedimentitalea scapharcae</name>
    <dbReference type="NCBI Taxonomy" id="1524259"/>
    <lineage>
        <taxon>Bacteria</taxon>
        <taxon>Pseudomonadati</taxon>
        <taxon>Pseudomonadota</taxon>
        <taxon>Alphaproteobacteria</taxon>
        <taxon>Rhodobacterales</taxon>
        <taxon>Roseobacteraceae</taxon>
        <taxon>Aliisedimentitalea</taxon>
    </lineage>
</organism>
<sequence>MTGTITYSGLDGFAVSIDETLVIDGAASAAYGNNFNGLSDADGIVSFDFVGSTDDLILTLNGYDIDFSDEVEVILNGTSIGFLDTTSNNGLGASQFSIDAADQLVGTNVLEFHQKNNIAYAWGVDDVQLATDTTPPPPPAPTHVETLVIDGAASAAYGNNFNGLSDADGIVSFDFVGSTDDLILSLNGYDIDAANEVEVILNGTSIGFLDTTANNGLGASQFSIDAGDQLVGTNVVEFHQKNNIAYAWGIDDVQLATDTTTPPPPPPPAPTHEETLVIDGAASAAYGNNFNGLSNTDGTISFDFVGSTDDLILSLNGYDIDAANEVEVILNGTSIGFLDTTSNNGLGASQFSIDAADQLVGTNVVEFHQKNNIAYAWGVDDVQLATDTTTPPPPAPTHEETLVIDGAESAAYGNNFNGLSNTDGTISFDFVGSTDDLILSLNGYDIDAANEVEVILNGSSIGFLDTTANNGLGASQFSIDAGDQLVGTNVLEFHQKNNIAYAWGVDDVQLATDTTTPPPPPPPAPTHEETLVIDGAESAAYGNNFNGLSNTDGTISFDFVGSTDDLILSLNGYDVDFSNEVEVILNGSSIGFLDTTANNGLGASQFSIDAGDQLVGTNVLEFHQKNNIAYAWGVDDVQLATDTTPPPPPAPTHEETLVIDGAESAAYGNKFNGLSDADGIVSFDFVGSTDELILSLNGYDVDFSDEVEVILNGSSIGYLDTTPNNGLGASQFSIDAADQLVGTNVLEFHQKNNIAYAWGVDDVQLDTVL</sequence>
<accession>A0ABZ2XXA6</accession>
<gene>
    <name evidence="1" type="ORF">QEZ52_09380</name>
</gene>